<dbReference type="Gene3D" id="3.40.970.10">
    <property type="entry name" value="Ribonuclease H1, N-terminal domain"/>
    <property type="match status" value="2"/>
</dbReference>
<dbReference type="InterPro" id="IPR009027">
    <property type="entry name" value="Ribosomal_bL9/RNase_H1_N"/>
</dbReference>
<dbReference type="PANTHER" id="PTHR10642">
    <property type="entry name" value="RIBONUCLEASE H1"/>
    <property type="match status" value="1"/>
</dbReference>
<dbReference type="EMBL" id="NRDI02000004">
    <property type="protein sequence ID" value="KAI1517107.1"/>
    <property type="molecule type" value="Genomic_DNA"/>
</dbReference>
<evidence type="ECO:0000256" key="6">
    <source>
        <dbReference type="ARBA" id="ARBA00017721"/>
    </source>
</evidence>
<dbReference type="GO" id="GO:0004523">
    <property type="term" value="F:RNA-DNA hybrid ribonuclease activity"/>
    <property type="evidence" value="ECO:0007669"/>
    <property type="project" value="UniProtKB-EC"/>
</dbReference>
<protein>
    <recommendedName>
        <fullName evidence="6">Ribonuclease H</fullName>
        <ecNumber evidence="5">3.1.26.4</ecNumber>
    </recommendedName>
</protein>
<evidence type="ECO:0000256" key="7">
    <source>
        <dbReference type="ARBA" id="ARBA00022722"/>
    </source>
</evidence>
<dbReference type="EC" id="3.1.26.4" evidence="5"/>
<feature type="compositionally biased region" description="Basic and acidic residues" evidence="12">
    <location>
        <begin position="153"/>
        <end position="171"/>
    </location>
</feature>
<dbReference type="Gene3D" id="3.30.420.10">
    <property type="entry name" value="Ribonuclease H-like superfamily/Ribonuclease H"/>
    <property type="match status" value="1"/>
</dbReference>
<gene>
    <name evidence="15" type="ORF">Ptr86124_004044</name>
    <name evidence="14" type="ORF">PtrM4_095100</name>
</gene>
<dbReference type="InterPro" id="IPR012337">
    <property type="entry name" value="RNaseH-like_sf"/>
</dbReference>
<dbReference type="PANTHER" id="PTHR10642:SF26">
    <property type="entry name" value="RIBONUCLEASE H1"/>
    <property type="match status" value="1"/>
</dbReference>
<evidence type="ECO:0000313" key="15">
    <source>
        <dbReference type="EMBL" id="KAI1517107.1"/>
    </source>
</evidence>
<dbReference type="FunFam" id="3.30.420.10:FF:000090">
    <property type="entry name" value="Ribonuclease H"/>
    <property type="match status" value="1"/>
</dbReference>
<accession>A0A2W1D2K5</accession>
<dbReference type="GO" id="GO:0046872">
    <property type="term" value="F:metal ion binding"/>
    <property type="evidence" value="ECO:0007669"/>
    <property type="project" value="UniProtKB-KW"/>
</dbReference>
<keyword evidence="10" id="KW-0378">Hydrolase</keyword>
<evidence type="ECO:0000256" key="8">
    <source>
        <dbReference type="ARBA" id="ARBA00022723"/>
    </source>
</evidence>
<evidence type="ECO:0000256" key="4">
    <source>
        <dbReference type="ARBA" id="ARBA00005300"/>
    </source>
</evidence>
<keyword evidence="17" id="KW-1185">Reference proteome</keyword>
<evidence type="ECO:0000256" key="5">
    <source>
        <dbReference type="ARBA" id="ARBA00012180"/>
    </source>
</evidence>
<feature type="compositionally biased region" description="Low complexity" evidence="12">
    <location>
        <begin position="1"/>
        <end position="13"/>
    </location>
</feature>
<reference evidence="14" key="1">
    <citation type="journal article" date="2018" name="BMC Genomics">
        <title>Comparative genomics of the wheat fungal pathogen Pyrenophora tritici-repentis reveals chromosomal variations and genome plasticity.</title>
        <authorList>
            <person name="Moolhuijzen P."/>
            <person name="See P.T."/>
            <person name="Hane J.K."/>
            <person name="Shi G."/>
            <person name="Liu Z."/>
            <person name="Oliver R.P."/>
            <person name="Moffat C.S."/>
        </authorList>
    </citation>
    <scope>NUCLEOTIDE SEQUENCE [LARGE SCALE GENOMIC DNA]</scope>
    <source>
        <strain evidence="14">M4</strain>
    </source>
</reference>
<dbReference type="AlphaFoldDB" id="A0A2W1D2K5"/>
<reference evidence="15" key="3">
    <citation type="journal article" date="2022" name="bioRxiv">
        <title>A global pangenome for the wheat fungal pathogen Pyrenophora tritici-repentis and prediction of effector protein structural homology.</title>
        <authorList>
            <person name="Moolhuijzen P."/>
            <person name="See P.T."/>
            <person name="Shi G."/>
            <person name="Powell H.R."/>
            <person name="Cockram J."/>
            <person name="Jorgensen L.N."/>
            <person name="Benslimane H."/>
            <person name="Strelkov S.E."/>
            <person name="Turner J."/>
            <person name="Liu Z."/>
            <person name="Moffat C.S."/>
        </authorList>
    </citation>
    <scope>NUCLEOTIDE SEQUENCE</scope>
    <source>
        <strain evidence="15">86-124</strain>
    </source>
</reference>
<dbReference type="OrthoDB" id="407198at2759"/>
<evidence type="ECO:0000256" key="9">
    <source>
        <dbReference type="ARBA" id="ARBA00022759"/>
    </source>
</evidence>
<organism evidence="14 16">
    <name type="scientific">Pyrenophora tritici-repentis</name>
    <dbReference type="NCBI Taxonomy" id="45151"/>
    <lineage>
        <taxon>Eukaryota</taxon>
        <taxon>Fungi</taxon>
        <taxon>Dikarya</taxon>
        <taxon>Ascomycota</taxon>
        <taxon>Pezizomycotina</taxon>
        <taxon>Dothideomycetes</taxon>
        <taxon>Pleosporomycetidae</taxon>
        <taxon>Pleosporales</taxon>
        <taxon>Pleosporineae</taxon>
        <taxon>Pleosporaceae</taxon>
        <taxon>Pyrenophora</taxon>
    </lineage>
</organism>
<evidence type="ECO:0000259" key="13">
    <source>
        <dbReference type="PROSITE" id="PS50879"/>
    </source>
</evidence>
<dbReference type="InterPro" id="IPR036397">
    <property type="entry name" value="RNaseH_sf"/>
</dbReference>
<evidence type="ECO:0000256" key="3">
    <source>
        <dbReference type="ARBA" id="ARBA00004065"/>
    </source>
</evidence>
<evidence type="ECO:0000313" key="16">
    <source>
        <dbReference type="Proteomes" id="UP000245464"/>
    </source>
</evidence>
<keyword evidence="7" id="KW-0540">Nuclease</keyword>
<comment type="similarity">
    <text evidence="4">Belongs to the RNase H family.</text>
</comment>
<dbReference type="SUPFAM" id="SSF53098">
    <property type="entry name" value="Ribonuclease H-like"/>
    <property type="match status" value="1"/>
</dbReference>
<reference evidence="15" key="2">
    <citation type="submission" date="2021-05" db="EMBL/GenBank/DDBJ databases">
        <authorList>
            <person name="Moolhuijzen P.M."/>
            <person name="Moffat C.S."/>
        </authorList>
    </citation>
    <scope>NUCLEOTIDE SEQUENCE</scope>
    <source>
        <strain evidence="15">86-124</strain>
    </source>
</reference>
<comment type="cofactor">
    <cofactor evidence="2">
        <name>Mg(2+)</name>
        <dbReference type="ChEBI" id="CHEBI:18420"/>
    </cofactor>
</comment>
<feature type="region of interest" description="Disordered" evidence="12">
    <location>
        <begin position="445"/>
        <end position="472"/>
    </location>
</feature>
<sequence length="513" mass="55681">MAGTVSVTSSGSSGKRKGGATPKVYAVKAGKKPGIYSTWDEAKLQTDGVPGAIYQSFSTRTEAEAFMKSTGTYKAKPGKSKYYGVAAGHEPGVYTNWADVQAQIKGFKGAEQKSFPTRVEAEAYVDAKKDAKSAPSGVQGLLTISDTSSVTTHKMDRSGESAPKRQKKDNTSPKLVRTNGDIKYEPGMGPLPPDAEDGFDRTLKLGEDGQIRIKTEEELGATKRQATGDSRGTIVVSTDGSSRGNGQLGARAGVGVYFGPADPRNVSEPLRGSKQTNQRAELVAIARALDHVPIDRDVEIRTDSMYSQKCLQEWFYNWERKNWYNSAGKEVENKDLIQPIIARIRERDRCRAKTKITWVKGHNVDEGNIAADALANGGSDSWTVKLASGNPLDMSETLRTEYTNEFLENRPSVIKTEQNPLAVEEDFIGDDELGEDWYHTTFEQDCAKSHPNTGPGPRPSTDAEQEAKSAVEMAKEAVSNLVDNGTPVPIIDGTEATVVVTPKKPKPDESIVV</sequence>
<evidence type="ECO:0000313" key="17">
    <source>
        <dbReference type="Proteomes" id="UP000249757"/>
    </source>
</evidence>
<dbReference type="FunFam" id="3.40.970.10:FF:000002">
    <property type="entry name" value="Ribonuclease H"/>
    <property type="match status" value="1"/>
</dbReference>
<dbReference type="InterPro" id="IPR011320">
    <property type="entry name" value="RNase_H1_N"/>
</dbReference>
<dbReference type="Proteomes" id="UP000245464">
    <property type="component" value="Chromosome 4"/>
</dbReference>
<dbReference type="Proteomes" id="UP000249757">
    <property type="component" value="Unassembled WGS sequence"/>
</dbReference>
<dbReference type="InterPro" id="IPR002156">
    <property type="entry name" value="RNaseH_domain"/>
</dbReference>
<dbReference type="Pfam" id="PF01693">
    <property type="entry name" value="Cauli_VI"/>
    <property type="match status" value="2"/>
</dbReference>
<comment type="function">
    <text evidence="3">Endonuclease that specifically degrades the RNA of RNA-DNA hybrids.</text>
</comment>
<keyword evidence="11" id="KW-0460">Magnesium</keyword>
<evidence type="ECO:0000256" key="1">
    <source>
        <dbReference type="ARBA" id="ARBA00000077"/>
    </source>
</evidence>
<name>A0A2W1D2K5_9PLEO</name>
<evidence type="ECO:0000256" key="11">
    <source>
        <dbReference type="ARBA" id="ARBA00022842"/>
    </source>
</evidence>
<evidence type="ECO:0000256" key="2">
    <source>
        <dbReference type="ARBA" id="ARBA00001946"/>
    </source>
</evidence>
<dbReference type="PROSITE" id="PS50879">
    <property type="entry name" value="RNASE_H_1"/>
    <property type="match status" value="1"/>
</dbReference>
<feature type="domain" description="RNase H type-1" evidence="13">
    <location>
        <begin position="230"/>
        <end position="380"/>
    </location>
</feature>
<dbReference type="GO" id="GO:0043137">
    <property type="term" value="P:DNA replication, removal of RNA primer"/>
    <property type="evidence" value="ECO:0007669"/>
    <property type="project" value="TreeGrafter"/>
</dbReference>
<dbReference type="GO" id="GO:0003676">
    <property type="term" value="F:nucleic acid binding"/>
    <property type="evidence" value="ECO:0007669"/>
    <property type="project" value="InterPro"/>
</dbReference>
<dbReference type="CDD" id="cd09280">
    <property type="entry name" value="RNase_HI_eukaryote_like"/>
    <property type="match status" value="1"/>
</dbReference>
<dbReference type="InterPro" id="IPR050092">
    <property type="entry name" value="RNase_H"/>
</dbReference>
<reference evidence="17" key="4">
    <citation type="journal article" date="2022" name="Microb. Genom.">
        <title>A global pangenome for the wheat fungal pathogen Pyrenophora tritici-repentis and prediction of effector protein structural homology.</title>
        <authorList>
            <person name="Moolhuijzen P.M."/>
            <person name="See P.T."/>
            <person name="Shi G."/>
            <person name="Powell H.R."/>
            <person name="Cockram J."/>
            <person name="Jorgensen L.N."/>
            <person name="Benslimane H."/>
            <person name="Strelkov S.E."/>
            <person name="Turner J."/>
            <person name="Liu Z."/>
            <person name="Moffat C.S."/>
        </authorList>
    </citation>
    <scope>NUCLEOTIDE SEQUENCE [LARGE SCALE GENOMIC DNA]</scope>
</reference>
<comment type="catalytic activity">
    <reaction evidence="1">
        <text>Endonucleolytic cleavage to 5'-phosphomonoester.</text>
        <dbReference type="EC" id="3.1.26.4"/>
    </reaction>
</comment>
<feature type="region of interest" description="Disordered" evidence="12">
    <location>
        <begin position="143"/>
        <end position="195"/>
    </location>
</feature>
<keyword evidence="9" id="KW-0255">Endonuclease</keyword>
<evidence type="ECO:0000256" key="12">
    <source>
        <dbReference type="SAM" id="MobiDB-lite"/>
    </source>
</evidence>
<dbReference type="FunFam" id="3.40.970.10:FF:000001">
    <property type="entry name" value="Ribonuclease H1"/>
    <property type="match status" value="1"/>
</dbReference>
<evidence type="ECO:0000313" key="14">
    <source>
        <dbReference type="EMBL" id="KAF7572010.1"/>
    </source>
</evidence>
<proteinExistence type="inferred from homology"/>
<feature type="compositionally biased region" description="Polar residues" evidence="12">
    <location>
        <begin position="143"/>
        <end position="152"/>
    </location>
</feature>
<keyword evidence="8" id="KW-0479">Metal-binding</keyword>
<feature type="region of interest" description="Disordered" evidence="12">
    <location>
        <begin position="1"/>
        <end position="22"/>
    </location>
</feature>
<evidence type="ECO:0000256" key="10">
    <source>
        <dbReference type="ARBA" id="ARBA00022801"/>
    </source>
</evidence>
<dbReference type="Pfam" id="PF00075">
    <property type="entry name" value="RNase_H"/>
    <property type="match status" value="1"/>
</dbReference>
<dbReference type="InterPro" id="IPR037056">
    <property type="entry name" value="RNase_H1_N_sf"/>
</dbReference>
<dbReference type="SUPFAM" id="SSF55658">
    <property type="entry name" value="L9 N-domain-like"/>
    <property type="match status" value="2"/>
</dbReference>
<comment type="caution">
    <text evidence="14">The sequence shown here is derived from an EMBL/GenBank/DDBJ whole genome shotgun (WGS) entry which is preliminary data.</text>
</comment>
<dbReference type="EMBL" id="NQIK02000004">
    <property type="protein sequence ID" value="KAF7572010.1"/>
    <property type="molecule type" value="Genomic_DNA"/>
</dbReference>